<name>A0A497XK30_9PROT</name>
<dbReference type="Proteomes" id="UP000268908">
    <property type="component" value="Unassembled WGS sequence"/>
</dbReference>
<dbReference type="RefSeq" id="WP_121240218.1">
    <property type="nucleotide sequence ID" value="NZ_BHVV01000002.1"/>
</dbReference>
<comment type="caution">
    <text evidence="2">The sequence shown here is derived from an EMBL/GenBank/DDBJ whole genome shotgun (WGS) entry which is preliminary data.</text>
</comment>
<keyword evidence="2" id="KW-0675">Receptor</keyword>
<protein>
    <submittedName>
        <fullName evidence="2">Chemoreceptor zinc-binding protein</fullName>
    </submittedName>
</protein>
<evidence type="ECO:0000259" key="1">
    <source>
        <dbReference type="Pfam" id="PF13682"/>
    </source>
</evidence>
<gene>
    <name evidence="2" type="ORF">DFR35_0861</name>
</gene>
<dbReference type="Pfam" id="PF13682">
    <property type="entry name" value="CZB"/>
    <property type="match status" value="1"/>
</dbReference>
<reference evidence="2 3" key="1">
    <citation type="submission" date="2018-10" db="EMBL/GenBank/DDBJ databases">
        <title>Genomic Encyclopedia of Type Strains, Phase IV (KMG-IV): sequencing the most valuable type-strain genomes for metagenomic binning, comparative biology and taxonomic classification.</title>
        <authorList>
            <person name="Goeker M."/>
        </authorList>
    </citation>
    <scope>NUCLEOTIDE SEQUENCE [LARGE SCALE GENOMIC DNA]</scope>
    <source>
        <strain evidence="2 3">DSM 26916</strain>
    </source>
</reference>
<keyword evidence="3" id="KW-1185">Reference proteome</keyword>
<dbReference type="InterPro" id="IPR025991">
    <property type="entry name" value="Chemoreceptor_zinc-bind_dom"/>
</dbReference>
<feature type="domain" description="Chemoreceptor zinc-binding" evidence="1">
    <location>
        <begin position="46"/>
        <end position="113"/>
    </location>
</feature>
<proteinExistence type="predicted"/>
<dbReference type="EMBL" id="RCCI01000004">
    <property type="protein sequence ID" value="RLJ68303.1"/>
    <property type="molecule type" value="Genomic_DNA"/>
</dbReference>
<accession>A0A497XK30</accession>
<evidence type="ECO:0000313" key="2">
    <source>
        <dbReference type="EMBL" id="RLJ68303.1"/>
    </source>
</evidence>
<dbReference type="AlphaFoldDB" id="A0A497XK30"/>
<evidence type="ECO:0000313" key="3">
    <source>
        <dbReference type="Proteomes" id="UP000268908"/>
    </source>
</evidence>
<sequence length="155" mass="17082">MGLMDWFRNLAGGAEGAAADMAPSPPADRHAGEAGGLNFMTAIDAHMKWKTRLENYINGTSDEDLKVEVVSCDDKCPLGQWLHGPGGESYGAIQTFDDMKAMHAHFHTCAGHVLTTAQQGRKDDALRMLDHGDYVRASERLKMQLAKLYVYISER</sequence>
<dbReference type="OrthoDB" id="8613985at2"/>
<organism evidence="2 3">
    <name type="scientific">Sulfurisoma sediminicola</name>
    <dbReference type="NCBI Taxonomy" id="1381557"/>
    <lineage>
        <taxon>Bacteria</taxon>
        <taxon>Pseudomonadati</taxon>
        <taxon>Pseudomonadota</taxon>
        <taxon>Betaproteobacteria</taxon>
        <taxon>Nitrosomonadales</taxon>
        <taxon>Sterolibacteriaceae</taxon>
        <taxon>Sulfurisoma</taxon>
    </lineage>
</organism>
<dbReference type="Gene3D" id="1.20.120.30">
    <property type="entry name" value="Aspartate receptor, ligand-binding domain"/>
    <property type="match status" value="1"/>
</dbReference>